<feature type="domain" description="HPt" evidence="2">
    <location>
        <begin position="12"/>
        <end position="116"/>
    </location>
</feature>
<comment type="caution">
    <text evidence="3">The sequence shown here is derived from an EMBL/GenBank/DDBJ whole genome shotgun (WGS) entry which is preliminary data.</text>
</comment>
<gene>
    <name evidence="3" type="ORF">AVCANL283_01325</name>
</gene>
<dbReference type="InterPro" id="IPR036641">
    <property type="entry name" value="HPT_dom_sf"/>
</dbReference>
<accession>A0ABS7WQZ7</accession>
<dbReference type="InterPro" id="IPR008207">
    <property type="entry name" value="Sig_transdc_His_kin_Hpt_dom"/>
</dbReference>
<dbReference type="PROSITE" id="PS50894">
    <property type="entry name" value="HPT"/>
    <property type="match status" value="1"/>
</dbReference>
<evidence type="ECO:0000259" key="2">
    <source>
        <dbReference type="PROSITE" id="PS50894"/>
    </source>
</evidence>
<keyword evidence="1" id="KW-0597">Phosphoprotein</keyword>
<sequence>MDKKLGLLEKLELEFEFDLVDDFMTHFGIFCDGLEPLIVSLLNKDKYKENVAELFRMFHSMKSASGFLKISQFVNICSIVEDVLDEARELNGPASDELVDWLLVICDEFFKYKRDFDNNNYYLSALNTKIIQVPMRITKDDE</sequence>
<keyword evidence="4" id="KW-1185">Reference proteome</keyword>
<reference evidence="3 4" key="1">
    <citation type="submission" date="2020-07" db="EMBL/GenBank/DDBJ databases">
        <title>Transfer of Campylobacter canadensis to the novel genus Avispirillum gen. nov., that also includes two novel species recovered from migratory waterfowl: Avispirillum anseris sp. nov. and Avispirillum brantae sp. nov.</title>
        <authorList>
            <person name="Miller W.G."/>
            <person name="Chapman M.H."/>
            <person name="Yee E."/>
            <person name="Inglis G.D."/>
        </authorList>
    </citation>
    <scope>NUCLEOTIDE SEQUENCE [LARGE SCALE GENOMIC DNA]</scope>
    <source>
        <strain evidence="3 4">L283</strain>
    </source>
</reference>
<dbReference type="SUPFAM" id="SSF47226">
    <property type="entry name" value="Histidine-containing phosphotransfer domain, HPT domain"/>
    <property type="match status" value="1"/>
</dbReference>
<evidence type="ECO:0000313" key="3">
    <source>
        <dbReference type="EMBL" id="MBZ7986757.1"/>
    </source>
</evidence>
<evidence type="ECO:0000256" key="1">
    <source>
        <dbReference type="PROSITE-ProRule" id="PRU00110"/>
    </source>
</evidence>
<evidence type="ECO:0000313" key="4">
    <source>
        <dbReference type="Proteomes" id="UP000786183"/>
    </source>
</evidence>
<dbReference type="Pfam" id="PF01627">
    <property type="entry name" value="Hpt"/>
    <property type="match status" value="1"/>
</dbReference>
<feature type="modified residue" description="Phosphohistidine" evidence="1">
    <location>
        <position position="59"/>
    </location>
</feature>
<organism evidence="3 4">
    <name type="scientific">Campylobacter canadensis</name>
    <dbReference type="NCBI Taxonomy" id="449520"/>
    <lineage>
        <taxon>Bacteria</taxon>
        <taxon>Pseudomonadati</taxon>
        <taxon>Campylobacterota</taxon>
        <taxon>Epsilonproteobacteria</taxon>
        <taxon>Campylobacterales</taxon>
        <taxon>Campylobacteraceae</taxon>
        <taxon>Campylobacter</taxon>
    </lineage>
</organism>
<proteinExistence type="predicted"/>
<dbReference type="Gene3D" id="1.20.120.160">
    <property type="entry name" value="HPT domain"/>
    <property type="match status" value="1"/>
</dbReference>
<protein>
    <submittedName>
        <fullName evidence="3">Hpt domain-containing protein</fullName>
    </submittedName>
</protein>
<dbReference type="Proteomes" id="UP000786183">
    <property type="component" value="Unassembled WGS sequence"/>
</dbReference>
<dbReference type="RefSeq" id="WP_172230149.1">
    <property type="nucleotide sequence ID" value="NZ_CP035946.1"/>
</dbReference>
<name>A0ABS7WQZ7_9BACT</name>
<dbReference type="EMBL" id="JACGBB010000002">
    <property type="protein sequence ID" value="MBZ7986757.1"/>
    <property type="molecule type" value="Genomic_DNA"/>
</dbReference>